<dbReference type="Gene3D" id="3.40.1090.10">
    <property type="entry name" value="Cytosolic phospholipase A2 catalytic domain"/>
    <property type="match status" value="2"/>
</dbReference>
<keyword evidence="3 4" id="KW-0443">Lipid metabolism</keyword>
<dbReference type="EMBL" id="JACHNU010000003">
    <property type="protein sequence ID" value="MBB4662895.1"/>
    <property type="molecule type" value="Genomic_DNA"/>
</dbReference>
<feature type="active site" description="Nucleophile" evidence="4">
    <location>
        <position position="82"/>
    </location>
</feature>
<evidence type="ECO:0000256" key="3">
    <source>
        <dbReference type="ARBA" id="ARBA00023098"/>
    </source>
</evidence>
<evidence type="ECO:0000256" key="1">
    <source>
        <dbReference type="ARBA" id="ARBA00022801"/>
    </source>
</evidence>
<evidence type="ECO:0000259" key="6">
    <source>
        <dbReference type="PROSITE" id="PS51635"/>
    </source>
</evidence>
<dbReference type="AlphaFoldDB" id="A0A840IF11"/>
<keyword evidence="2 4" id="KW-0442">Lipid degradation</keyword>
<dbReference type="RefSeq" id="WP_183342502.1">
    <property type="nucleotide sequence ID" value="NZ_JACHNU010000003.1"/>
</dbReference>
<feature type="region of interest" description="Disordered" evidence="5">
    <location>
        <begin position="1"/>
        <end position="39"/>
    </location>
</feature>
<reference evidence="7 8" key="1">
    <citation type="submission" date="2020-08" db="EMBL/GenBank/DDBJ databases">
        <title>Genomic Encyclopedia of Archaeal and Bacterial Type Strains, Phase II (KMG-II): from individual species to whole genera.</title>
        <authorList>
            <person name="Goeker M."/>
        </authorList>
    </citation>
    <scope>NUCLEOTIDE SEQUENCE [LARGE SCALE GENOMIC DNA]</scope>
    <source>
        <strain evidence="7 8">DSM 23288</strain>
    </source>
</reference>
<feature type="compositionally biased region" description="Basic and acidic residues" evidence="5">
    <location>
        <begin position="1"/>
        <end position="16"/>
    </location>
</feature>
<feature type="short sequence motif" description="DGA/G" evidence="4">
    <location>
        <begin position="251"/>
        <end position="253"/>
    </location>
</feature>
<feature type="short sequence motif" description="GXSXG" evidence="4">
    <location>
        <begin position="80"/>
        <end position="84"/>
    </location>
</feature>
<sequence length="428" mass="47019">MGRVVRLERSAAERAGRGAATGPRAGARRGAGAGRRGSSKTALVLGGGGFTGAVYEIGALRALDLLSVNRSVTDFDVFVGTSAGSFVAAMTANGITPEEMMRVLNRQVPTPFPDVDLKAVLALNVRDLAISAIAFPFNAARLTRRLIRELGQVSALDVVLGLAEGMPPGLYTGKGIEQYVRSVLEGGERSDDFRALEHELYLTATDLDTTERVVFGRPGFDDVPISTAVRASTALPMVYEPVRIGDRELVDGGIVSTTNLDLAVEAGARLLVVVNPLVPYVNDLRDPDRRRRRVSDMGFPQIGYQTFKLMAHGRLHELKRQWEQRYPGVDIILIEPEPTDELMFRTSVMDYRARVEIARHGFRSVTVKLSEDYDRLRRIAARHGIEISATRVRKVVKHFAAAEPVETARWRSILEQTRSTLLRQSAGD</sequence>
<feature type="compositionally biased region" description="Low complexity" evidence="5">
    <location>
        <begin position="17"/>
        <end position="28"/>
    </location>
</feature>
<name>A0A840IF11_9ACTN</name>
<evidence type="ECO:0000313" key="8">
    <source>
        <dbReference type="Proteomes" id="UP000585272"/>
    </source>
</evidence>
<dbReference type="SUPFAM" id="SSF52151">
    <property type="entry name" value="FabD/lysophospholipase-like"/>
    <property type="match status" value="1"/>
</dbReference>
<evidence type="ECO:0000256" key="4">
    <source>
        <dbReference type="PROSITE-ProRule" id="PRU01161"/>
    </source>
</evidence>
<feature type="active site" description="Proton acceptor" evidence="4">
    <location>
        <position position="251"/>
    </location>
</feature>
<dbReference type="GO" id="GO:0016042">
    <property type="term" value="P:lipid catabolic process"/>
    <property type="evidence" value="ECO:0007669"/>
    <property type="project" value="UniProtKB-UniRule"/>
</dbReference>
<dbReference type="PANTHER" id="PTHR14226">
    <property type="entry name" value="NEUROPATHY TARGET ESTERASE/SWISS CHEESE D.MELANOGASTER"/>
    <property type="match status" value="1"/>
</dbReference>
<evidence type="ECO:0000256" key="2">
    <source>
        <dbReference type="ARBA" id="ARBA00022963"/>
    </source>
</evidence>
<gene>
    <name evidence="7" type="ORF">BDZ31_002484</name>
</gene>
<feature type="domain" description="PNPLA" evidence="6">
    <location>
        <begin position="44"/>
        <end position="264"/>
    </location>
</feature>
<dbReference type="Proteomes" id="UP000585272">
    <property type="component" value="Unassembled WGS sequence"/>
</dbReference>
<evidence type="ECO:0000313" key="7">
    <source>
        <dbReference type="EMBL" id="MBB4662895.1"/>
    </source>
</evidence>
<protein>
    <submittedName>
        <fullName evidence="7">Putative acylesterase/phospholipase RssA</fullName>
    </submittedName>
</protein>
<dbReference type="InterPro" id="IPR050301">
    <property type="entry name" value="NTE"/>
</dbReference>
<evidence type="ECO:0000256" key="5">
    <source>
        <dbReference type="SAM" id="MobiDB-lite"/>
    </source>
</evidence>
<keyword evidence="8" id="KW-1185">Reference proteome</keyword>
<accession>A0A840IF11</accession>
<dbReference type="InterPro" id="IPR016035">
    <property type="entry name" value="Acyl_Trfase/lysoPLipase"/>
</dbReference>
<comment type="caution">
    <text evidence="4">Lacks conserved residue(s) required for the propagation of feature annotation.</text>
</comment>
<comment type="caution">
    <text evidence="7">The sequence shown here is derived from an EMBL/GenBank/DDBJ whole genome shotgun (WGS) entry which is preliminary data.</text>
</comment>
<organism evidence="7 8">
    <name type="scientific">Conexibacter arvalis</name>
    <dbReference type="NCBI Taxonomy" id="912552"/>
    <lineage>
        <taxon>Bacteria</taxon>
        <taxon>Bacillati</taxon>
        <taxon>Actinomycetota</taxon>
        <taxon>Thermoleophilia</taxon>
        <taxon>Solirubrobacterales</taxon>
        <taxon>Conexibacteraceae</taxon>
        <taxon>Conexibacter</taxon>
    </lineage>
</organism>
<dbReference type="Pfam" id="PF01734">
    <property type="entry name" value="Patatin"/>
    <property type="match status" value="1"/>
</dbReference>
<dbReference type="PROSITE" id="PS51635">
    <property type="entry name" value="PNPLA"/>
    <property type="match status" value="1"/>
</dbReference>
<proteinExistence type="predicted"/>
<dbReference type="InterPro" id="IPR002641">
    <property type="entry name" value="PNPLA_dom"/>
</dbReference>
<dbReference type="PANTHER" id="PTHR14226:SF57">
    <property type="entry name" value="BLR7027 PROTEIN"/>
    <property type="match status" value="1"/>
</dbReference>
<keyword evidence="1 4" id="KW-0378">Hydrolase</keyword>
<dbReference type="GO" id="GO:0016787">
    <property type="term" value="F:hydrolase activity"/>
    <property type="evidence" value="ECO:0007669"/>
    <property type="project" value="UniProtKB-UniRule"/>
</dbReference>